<evidence type="ECO:0000313" key="2">
    <source>
        <dbReference type="Proteomes" id="UP001350748"/>
    </source>
</evidence>
<protein>
    <submittedName>
        <fullName evidence="1">Uncharacterized protein</fullName>
    </submittedName>
</protein>
<dbReference type="RefSeq" id="WP_332080653.1">
    <property type="nucleotide sequence ID" value="NZ_JAZHYN010000008.1"/>
</dbReference>
<gene>
    <name evidence="1" type="ORF">V3H18_04175</name>
</gene>
<comment type="caution">
    <text evidence="1">The sequence shown here is derived from an EMBL/GenBank/DDBJ whole genome shotgun (WGS) entry which is preliminary data.</text>
</comment>
<reference evidence="1 2" key="1">
    <citation type="submission" date="2024-02" db="EMBL/GenBank/DDBJ databases">
        <authorList>
            <person name="Grouzdev D."/>
        </authorList>
    </citation>
    <scope>NUCLEOTIDE SEQUENCE [LARGE SCALE GENOMIC DNA]</scope>
    <source>
        <strain evidence="1 2">9N</strain>
    </source>
</reference>
<accession>A0ABU7XGX3</accession>
<evidence type="ECO:0000313" key="1">
    <source>
        <dbReference type="EMBL" id="MEF3365726.1"/>
    </source>
</evidence>
<organism evidence="1 2">
    <name type="scientific">Methylocystis borbori</name>
    <dbReference type="NCBI Taxonomy" id="3118750"/>
    <lineage>
        <taxon>Bacteria</taxon>
        <taxon>Pseudomonadati</taxon>
        <taxon>Pseudomonadota</taxon>
        <taxon>Alphaproteobacteria</taxon>
        <taxon>Hyphomicrobiales</taxon>
        <taxon>Methylocystaceae</taxon>
        <taxon>Methylocystis</taxon>
    </lineage>
</organism>
<name>A0ABU7XGX3_9HYPH</name>
<sequence length="146" mass="16112">MESLPGPSAILLGAALLLIAPGASAKEIHLDCERESQTAMVDIDTDRAFLQIMWGEGVAEEFKEGDSYISGPDKYGRKEKVAYVMHVERDVVTFGTDRSCLEDGARKCVDQHVRNTLDVNRGEMKYDDGDTIAVLKCHPAPPGRRF</sequence>
<dbReference type="EMBL" id="JAZHYN010000008">
    <property type="protein sequence ID" value="MEF3365726.1"/>
    <property type="molecule type" value="Genomic_DNA"/>
</dbReference>
<keyword evidence="2" id="KW-1185">Reference proteome</keyword>
<dbReference type="Proteomes" id="UP001350748">
    <property type="component" value="Unassembled WGS sequence"/>
</dbReference>
<proteinExistence type="predicted"/>